<dbReference type="OrthoDB" id="943692at2"/>
<keyword evidence="6 10" id="KW-0456">Lyase</keyword>
<feature type="binding site" evidence="9">
    <location>
        <begin position="77"/>
        <end position="80"/>
    </location>
    <ligand>
        <name>substrate</name>
    </ligand>
</feature>
<sequence length="160" mass="16970">MTDVPATTDLHDEHGEALMTCDTQFRQFGARHRFRGEIVTVRSHEDNSLLKEIVREPGRGRVIVVDASGSLHCAMLGDRMAATAQENGWAGLVVHGAVRDSAALAELDLGLKALGTNPRRSHKHGLGERDVPVGFGGAVFTPGAILVSDEDGIVVLPSAG</sequence>
<dbReference type="AlphaFoldDB" id="A0A220UDS6"/>
<dbReference type="NCBIfam" id="NF006875">
    <property type="entry name" value="PRK09372.1"/>
    <property type="match status" value="1"/>
</dbReference>
<keyword evidence="5 9" id="KW-0479">Metal-binding</keyword>
<dbReference type="Pfam" id="PF03737">
    <property type="entry name" value="RraA-like"/>
    <property type="match status" value="1"/>
</dbReference>
<keyword evidence="12" id="KW-1185">Reference proteome</keyword>
<evidence type="ECO:0000256" key="4">
    <source>
        <dbReference type="ARBA" id="ARBA00011233"/>
    </source>
</evidence>
<comment type="function">
    <text evidence="7 10">Catalyzes the aldol cleavage of 4-hydroxy-4-methyl-2-oxoglutarate (HMG) into 2 molecules of pyruvate. Also contains a secondary oxaloacetate (OAA) decarboxylase activity due to the common pyruvate enolate transition state formed following C-C bond cleavage in the retro-aldol and decarboxylation reactions.</text>
</comment>
<feature type="binding site" evidence="9">
    <location>
        <position position="99"/>
    </location>
    <ligand>
        <name>substrate</name>
    </ligand>
</feature>
<evidence type="ECO:0000256" key="8">
    <source>
        <dbReference type="ARBA" id="ARBA00047973"/>
    </source>
</evidence>
<evidence type="ECO:0000256" key="5">
    <source>
        <dbReference type="ARBA" id="ARBA00022723"/>
    </source>
</evidence>
<dbReference type="EC" id="4.1.3.17" evidence="10"/>
<comment type="catalytic activity">
    <reaction evidence="8 10">
        <text>oxaloacetate + H(+) = pyruvate + CO2</text>
        <dbReference type="Rhea" id="RHEA:15641"/>
        <dbReference type="ChEBI" id="CHEBI:15361"/>
        <dbReference type="ChEBI" id="CHEBI:15378"/>
        <dbReference type="ChEBI" id="CHEBI:16452"/>
        <dbReference type="ChEBI" id="CHEBI:16526"/>
        <dbReference type="EC" id="4.1.1.112"/>
    </reaction>
</comment>
<dbReference type="GO" id="GO:0047443">
    <property type="term" value="F:4-hydroxy-4-methyl-2-oxoglutarate aldolase activity"/>
    <property type="evidence" value="ECO:0007669"/>
    <property type="project" value="UniProtKB-EC"/>
</dbReference>
<evidence type="ECO:0000313" key="12">
    <source>
        <dbReference type="Proteomes" id="UP000198398"/>
    </source>
</evidence>
<reference evidence="12" key="1">
    <citation type="submission" date="2017-07" db="EMBL/GenBank/DDBJ databases">
        <title>Brachybacterium sp. VR2415.</title>
        <authorList>
            <person name="Tak E.J."/>
            <person name="Bae J.-W."/>
        </authorList>
    </citation>
    <scope>NUCLEOTIDE SEQUENCE [LARGE SCALE GENOMIC DNA]</scope>
    <source>
        <strain evidence="12">VR2415</strain>
    </source>
</reference>
<dbReference type="GO" id="GO:0051252">
    <property type="term" value="P:regulation of RNA metabolic process"/>
    <property type="evidence" value="ECO:0007669"/>
    <property type="project" value="InterPro"/>
</dbReference>
<evidence type="ECO:0000256" key="9">
    <source>
        <dbReference type="PIRSR" id="PIRSR605493-1"/>
    </source>
</evidence>
<dbReference type="GO" id="GO:0008428">
    <property type="term" value="F:ribonuclease inhibitor activity"/>
    <property type="evidence" value="ECO:0007669"/>
    <property type="project" value="InterPro"/>
</dbReference>
<accession>A0A220UDS6</accession>
<organism evidence="11 12">
    <name type="scientific">Brachybacterium avium</name>
    <dbReference type="NCBI Taxonomy" id="2017485"/>
    <lineage>
        <taxon>Bacteria</taxon>
        <taxon>Bacillati</taxon>
        <taxon>Actinomycetota</taxon>
        <taxon>Actinomycetes</taxon>
        <taxon>Micrococcales</taxon>
        <taxon>Dermabacteraceae</taxon>
        <taxon>Brachybacterium</taxon>
    </lineage>
</organism>
<dbReference type="InterPro" id="IPR005493">
    <property type="entry name" value="RraA/RraA-like"/>
</dbReference>
<dbReference type="PANTHER" id="PTHR33254">
    <property type="entry name" value="4-HYDROXY-4-METHYL-2-OXOGLUTARATE ALDOLASE 3-RELATED"/>
    <property type="match status" value="1"/>
</dbReference>
<feature type="binding site" evidence="9">
    <location>
        <position position="100"/>
    </location>
    <ligand>
        <name>Mg(2+)</name>
        <dbReference type="ChEBI" id="CHEBI:18420"/>
    </ligand>
</feature>
<evidence type="ECO:0000256" key="2">
    <source>
        <dbReference type="ARBA" id="ARBA00001968"/>
    </source>
</evidence>
<dbReference type="InterPro" id="IPR010203">
    <property type="entry name" value="RraA"/>
</dbReference>
<keyword evidence="9" id="KW-0460">Magnesium</keyword>
<dbReference type="GO" id="GO:0008948">
    <property type="term" value="F:oxaloacetate decarboxylase activity"/>
    <property type="evidence" value="ECO:0007669"/>
    <property type="project" value="UniProtKB-EC"/>
</dbReference>
<dbReference type="EMBL" id="CP022316">
    <property type="protein sequence ID" value="ASK66076.1"/>
    <property type="molecule type" value="Genomic_DNA"/>
</dbReference>
<comment type="catalytic activity">
    <reaction evidence="1 10">
        <text>4-hydroxy-4-methyl-2-oxoglutarate = 2 pyruvate</text>
        <dbReference type="Rhea" id="RHEA:22748"/>
        <dbReference type="ChEBI" id="CHEBI:15361"/>
        <dbReference type="ChEBI" id="CHEBI:58276"/>
        <dbReference type="EC" id="4.1.3.17"/>
    </reaction>
</comment>
<evidence type="ECO:0000256" key="3">
    <source>
        <dbReference type="ARBA" id="ARBA00008621"/>
    </source>
</evidence>
<gene>
    <name evidence="11" type="ORF">CFK39_09905</name>
</gene>
<dbReference type="GO" id="GO:0046872">
    <property type="term" value="F:metal ion binding"/>
    <property type="evidence" value="ECO:0007669"/>
    <property type="project" value="UniProtKB-KW"/>
</dbReference>
<comment type="cofactor">
    <cofactor evidence="9">
        <name>Mg(2+)</name>
        <dbReference type="ChEBI" id="CHEBI:18420"/>
    </cofactor>
</comment>
<evidence type="ECO:0000256" key="10">
    <source>
        <dbReference type="RuleBase" id="RU004338"/>
    </source>
</evidence>
<dbReference type="SUPFAM" id="SSF89562">
    <property type="entry name" value="RraA-like"/>
    <property type="match status" value="1"/>
</dbReference>
<dbReference type="CDD" id="cd16841">
    <property type="entry name" value="RraA_family"/>
    <property type="match status" value="1"/>
</dbReference>
<evidence type="ECO:0000256" key="1">
    <source>
        <dbReference type="ARBA" id="ARBA00001342"/>
    </source>
</evidence>
<dbReference type="Gene3D" id="3.50.30.40">
    <property type="entry name" value="Ribonuclease E inhibitor RraA/RraA-like"/>
    <property type="match status" value="1"/>
</dbReference>
<dbReference type="GO" id="GO:0008168">
    <property type="term" value="F:methyltransferase activity"/>
    <property type="evidence" value="ECO:0007669"/>
    <property type="project" value="UniProtKB-KW"/>
</dbReference>
<comment type="similarity">
    <text evidence="3 10">Belongs to the class II aldolase/RraA-like family.</text>
</comment>
<evidence type="ECO:0000313" key="11">
    <source>
        <dbReference type="EMBL" id="ASK66076.1"/>
    </source>
</evidence>
<protein>
    <recommendedName>
        <fullName evidence="10">4-hydroxy-4-methyl-2-oxoglutarate aldolase</fullName>
        <shortName evidence="10">HMG aldolase</shortName>
        <ecNumber evidence="10">4.1.1.112</ecNumber>
        <ecNumber evidence="10">4.1.3.17</ecNumber>
    </recommendedName>
    <alternativeName>
        <fullName evidence="10">Oxaloacetate decarboxylase</fullName>
    </alternativeName>
</protein>
<dbReference type="GO" id="GO:0032259">
    <property type="term" value="P:methylation"/>
    <property type="evidence" value="ECO:0007669"/>
    <property type="project" value="UniProtKB-KW"/>
</dbReference>
<dbReference type="Proteomes" id="UP000198398">
    <property type="component" value="Chromosome"/>
</dbReference>
<comment type="subunit">
    <text evidence="4 10">Homotrimer.</text>
</comment>
<keyword evidence="11" id="KW-0489">Methyltransferase</keyword>
<proteinExistence type="inferred from homology"/>
<keyword evidence="11" id="KW-0808">Transferase</keyword>
<dbReference type="EC" id="4.1.1.112" evidence="10"/>
<dbReference type="RefSeq" id="WP_089065317.1">
    <property type="nucleotide sequence ID" value="NZ_CP022316.1"/>
</dbReference>
<dbReference type="NCBIfam" id="TIGR01935">
    <property type="entry name" value="NOT-MenG"/>
    <property type="match status" value="1"/>
</dbReference>
<comment type="cofactor">
    <cofactor evidence="2 10">
        <name>a divalent metal cation</name>
        <dbReference type="ChEBI" id="CHEBI:60240"/>
    </cofactor>
</comment>
<evidence type="ECO:0000256" key="7">
    <source>
        <dbReference type="ARBA" id="ARBA00025046"/>
    </source>
</evidence>
<evidence type="ECO:0000256" key="6">
    <source>
        <dbReference type="ARBA" id="ARBA00023239"/>
    </source>
</evidence>
<dbReference type="InterPro" id="IPR036704">
    <property type="entry name" value="RraA/RraA-like_sf"/>
</dbReference>
<dbReference type="PANTHER" id="PTHR33254:SF4">
    <property type="entry name" value="4-HYDROXY-4-METHYL-2-OXOGLUTARATE ALDOLASE 3-RELATED"/>
    <property type="match status" value="1"/>
</dbReference>
<dbReference type="KEGG" id="brv:CFK39_09905"/>
<name>A0A220UDS6_9MICO</name>